<dbReference type="Proteomes" id="UP000549394">
    <property type="component" value="Unassembled WGS sequence"/>
</dbReference>
<keyword evidence="5" id="KW-1185">Reference proteome</keyword>
<dbReference type="InterPro" id="IPR018247">
    <property type="entry name" value="EF_Hand_1_Ca_BS"/>
</dbReference>
<dbReference type="FunFam" id="1.10.238.10:FF:000527">
    <property type="entry name" value="Calmodulin-3"/>
    <property type="match status" value="1"/>
</dbReference>
<evidence type="ECO:0000313" key="5">
    <source>
        <dbReference type="Proteomes" id="UP000549394"/>
    </source>
</evidence>
<dbReference type="GO" id="GO:0005509">
    <property type="term" value="F:calcium ion binding"/>
    <property type="evidence" value="ECO:0007669"/>
    <property type="project" value="InterPro"/>
</dbReference>
<feature type="domain" description="EF-hand" evidence="3">
    <location>
        <begin position="88"/>
        <end position="123"/>
    </location>
</feature>
<dbReference type="Gene3D" id="1.10.238.10">
    <property type="entry name" value="EF-hand"/>
    <property type="match status" value="2"/>
</dbReference>
<dbReference type="InterPro" id="IPR050230">
    <property type="entry name" value="CALM/Myosin/TropC-like"/>
</dbReference>
<feature type="domain" description="EF-hand" evidence="3">
    <location>
        <begin position="125"/>
        <end position="154"/>
    </location>
</feature>
<dbReference type="PANTHER" id="PTHR23048:SF0">
    <property type="entry name" value="CALMODULIN LIKE 3"/>
    <property type="match status" value="1"/>
</dbReference>
<protein>
    <submittedName>
        <fullName evidence="4">DgyrCDS8577</fullName>
    </submittedName>
</protein>
<accession>A0A7I8VZQ1</accession>
<dbReference type="GO" id="GO:0016460">
    <property type="term" value="C:myosin II complex"/>
    <property type="evidence" value="ECO:0007669"/>
    <property type="project" value="TreeGrafter"/>
</dbReference>
<feature type="domain" description="EF-hand" evidence="3">
    <location>
        <begin position="51"/>
        <end position="86"/>
    </location>
</feature>
<dbReference type="SUPFAM" id="SSF47473">
    <property type="entry name" value="EF-hand"/>
    <property type="match status" value="1"/>
</dbReference>
<organism evidence="4 5">
    <name type="scientific">Dimorphilus gyrociliatus</name>
    <dbReference type="NCBI Taxonomy" id="2664684"/>
    <lineage>
        <taxon>Eukaryota</taxon>
        <taxon>Metazoa</taxon>
        <taxon>Spiralia</taxon>
        <taxon>Lophotrochozoa</taxon>
        <taxon>Annelida</taxon>
        <taxon>Polychaeta</taxon>
        <taxon>Polychaeta incertae sedis</taxon>
        <taxon>Dinophilidae</taxon>
        <taxon>Dimorphilus</taxon>
    </lineage>
</organism>
<sequence>MAAKEENAMESLTDEQIAEFREAFQVFDKDGNGSISTKELGMVMRSLGQNPTEQDLMEMINEVDIDGSGAVDFSEFVNMMAKKMNKSDSDEEVKEAFRVFNSVKDGAIDVTELRMVLEWLHNDNAVQEDIDAIIKDVDKDMDNKITYEGINNIF</sequence>
<dbReference type="AlphaFoldDB" id="A0A7I8VZQ1"/>
<comment type="caution">
    <text evidence="4">The sequence shown here is derived from an EMBL/GenBank/DDBJ whole genome shotgun (WGS) entry which is preliminary data.</text>
</comment>
<feature type="domain" description="EF-hand" evidence="3">
    <location>
        <begin position="15"/>
        <end position="50"/>
    </location>
</feature>
<dbReference type="PANTHER" id="PTHR23048">
    <property type="entry name" value="MYOSIN LIGHT CHAIN 1, 3"/>
    <property type="match status" value="1"/>
</dbReference>
<dbReference type="InterPro" id="IPR002048">
    <property type="entry name" value="EF_hand_dom"/>
</dbReference>
<dbReference type="CDD" id="cd00051">
    <property type="entry name" value="EFh"/>
    <property type="match status" value="1"/>
</dbReference>
<dbReference type="PROSITE" id="PS00018">
    <property type="entry name" value="EF_HAND_1"/>
    <property type="match status" value="2"/>
</dbReference>
<dbReference type="OrthoDB" id="26525at2759"/>
<reference evidence="4 5" key="1">
    <citation type="submission" date="2020-08" db="EMBL/GenBank/DDBJ databases">
        <authorList>
            <person name="Hejnol A."/>
        </authorList>
    </citation>
    <scope>NUCLEOTIDE SEQUENCE [LARGE SCALE GENOMIC DNA]</scope>
</reference>
<keyword evidence="2" id="KW-0106">Calcium</keyword>
<dbReference type="PROSITE" id="PS50222">
    <property type="entry name" value="EF_HAND_2"/>
    <property type="match status" value="4"/>
</dbReference>
<keyword evidence="1" id="KW-0677">Repeat</keyword>
<evidence type="ECO:0000256" key="1">
    <source>
        <dbReference type="ARBA" id="ARBA00022737"/>
    </source>
</evidence>
<dbReference type="Pfam" id="PF13499">
    <property type="entry name" value="EF-hand_7"/>
    <property type="match status" value="2"/>
</dbReference>
<evidence type="ECO:0000256" key="2">
    <source>
        <dbReference type="ARBA" id="ARBA00022837"/>
    </source>
</evidence>
<dbReference type="InterPro" id="IPR011992">
    <property type="entry name" value="EF-hand-dom_pair"/>
</dbReference>
<evidence type="ECO:0000259" key="3">
    <source>
        <dbReference type="PROSITE" id="PS50222"/>
    </source>
</evidence>
<dbReference type="SMART" id="SM00054">
    <property type="entry name" value="EFh"/>
    <property type="match status" value="3"/>
</dbReference>
<gene>
    <name evidence="4" type="ORF">DGYR_LOCUS8158</name>
</gene>
<dbReference type="EMBL" id="CAJFCJ010000011">
    <property type="protein sequence ID" value="CAD5119994.1"/>
    <property type="molecule type" value="Genomic_DNA"/>
</dbReference>
<evidence type="ECO:0000313" key="4">
    <source>
        <dbReference type="EMBL" id="CAD5119994.1"/>
    </source>
</evidence>
<name>A0A7I8VZQ1_9ANNE</name>
<proteinExistence type="predicted"/>